<dbReference type="CDD" id="cd00092">
    <property type="entry name" value="HTH_CRP"/>
    <property type="match status" value="1"/>
</dbReference>
<proteinExistence type="predicted"/>
<dbReference type="Pfam" id="PF13545">
    <property type="entry name" value="HTH_Crp_2"/>
    <property type="match status" value="1"/>
</dbReference>
<dbReference type="PANTHER" id="PTHR24567">
    <property type="entry name" value="CRP FAMILY TRANSCRIPTIONAL REGULATORY PROTEIN"/>
    <property type="match status" value="1"/>
</dbReference>
<evidence type="ECO:0000256" key="2">
    <source>
        <dbReference type="ARBA" id="ARBA00023125"/>
    </source>
</evidence>
<protein>
    <submittedName>
        <fullName evidence="5">Crp/Fnr family transcriptional regulator</fullName>
    </submittedName>
</protein>
<reference evidence="6" key="1">
    <citation type="journal article" date="2019" name="Int. J. Syst. Evol. Microbiol.">
        <title>The Global Catalogue of Microorganisms (GCM) 10K type strain sequencing project: providing services to taxonomists for standard genome sequencing and annotation.</title>
        <authorList>
            <consortium name="The Broad Institute Genomics Platform"/>
            <consortium name="The Broad Institute Genome Sequencing Center for Infectious Disease"/>
            <person name="Wu L."/>
            <person name="Ma J."/>
        </authorList>
    </citation>
    <scope>NUCLEOTIDE SEQUENCE [LARGE SCALE GENOMIC DNA]</scope>
    <source>
        <strain evidence="6">CGMCC 1.12702</strain>
    </source>
</reference>
<dbReference type="InterPro" id="IPR036388">
    <property type="entry name" value="WH-like_DNA-bd_sf"/>
</dbReference>
<dbReference type="SUPFAM" id="SSF51206">
    <property type="entry name" value="cAMP-binding domain-like"/>
    <property type="match status" value="1"/>
</dbReference>
<dbReference type="EMBL" id="JBHUGS010000002">
    <property type="protein sequence ID" value="MFD1950825.1"/>
    <property type="molecule type" value="Genomic_DNA"/>
</dbReference>
<evidence type="ECO:0000256" key="1">
    <source>
        <dbReference type="ARBA" id="ARBA00023015"/>
    </source>
</evidence>
<dbReference type="InterPro" id="IPR036390">
    <property type="entry name" value="WH_DNA-bd_sf"/>
</dbReference>
<dbReference type="SMART" id="SM00419">
    <property type="entry name" value="HTH_CRP"/>
    <property type="match status" value="1"/>
</dbReference>
<dbReference type="InterPro" id="IPR000595">
    <property type="entry name" value="cNMP-bd_dom"/>
</dbReference>
<evidence type="ECO:0000313" key="6">
    <source>
        <dbReference type="Proteomes" id="UP001597400"/>
    </source>
</evidence>
<dbReference type="Proteomes" id="UP001597400">
    <property type="component" value="Unassembled WGS sequence"/>
</dbReference>
<evidence type="ECO:0000259" key="4">
    <source>
        <dbReference type="PROSITE" id="PS51063"/>
    </source>
</evidence>
<feature type="domain" description="HTH crp-type" evidence="4">
    <location>
        <begin position="154"/>
        <end position="228"/>
    </location>
</feature>
<dbReference type="PANTHER" id="PTHR24567:SF68">
    <property type="entry name" value="DNA-BINDING TRANSCRIPTIONAL DUAL REGULATOR CRP"/>
    <property type="match status" value="1"/>
</dbReference>
<dbReference type="Gene3D" id="2.60.120.10">
    <property type="entry name" value="Jelly Rolls"/>
    <property type="match status" value="1"/>
</dbReference>
<dbReference type="RefSeq" id="WP_380929117.1">
    <property type="nucleotide sequence ID" value="NZ_JBHUGS010000002.1"/>
</dbReference>
<evidence type="ECO:0000313" key="5">
    <source>
        <dbReference type="EMBL" id="MFD1950825.1"/>
    </source>
</evidence>
<keyword evidence="2" id="KW-0238">DNA-binding</keyword>
<dbReference type="InterPro" id="IPR014710">
    <property type="entry name" value="RmlC-like_jellyroll"/>
</dbReference>
<dbReference type="SUPFAM" id="SSF46785">
    <property type="entry name" value="Winged helix' DNA-binding domain"/>
    <property type="match status" value="1"/>
</dbReference>
<dbReference type="Gene3D" id="1.10.10.10">
    <property type="entry name" value="Winged helix-like DNA-binding domain superfamily/Winged helix DNA-binding domain"/>
    <property type="match status" value="1"/>
</dbReference>
<sequence length="254" mass="28145">MIVNAPEALDMPLIRRLGASCDLTQADEEALARLIGSPAREFSPRHDLAREGDTGRHVRLVGDGWACRYKSTLEGKRQIVGFILPGDFCDLSAYLLGHMDHSISAITRIRVALITPESLDALITGHPSLANAFWRLELINASMQREWLLSLGQRTAYERIGHLLIELFSRLRAAGLVDGNSCAFPLTQNDLADATGLSPVHVNRTLRELRLQGLVELDRKRLRLPDLATLAEASGFLPNYLHADPKERHVGVYA</sequence>
<keyword evidence="3" id="KW-0804">Transcription</keyword>
<gene>
    <name evidence="5" type="ORF">ACFSGX_08600</name>
</gene>
<dbReference type="CDD" id="cd00038">
    <property type="entry name" value="CAP_ED"/>
    <property type="match status" value="1"/>
</dbReference>
<dbReference type="InterPro" id="IPR018490">
    <property type="entry name" value="cNMP-bd_dom_sf"/>
</dbReference>
<dbReference type="PROSITE" id="PS51063">
    <property type="entry name" value="HTH_CRP_2"/>
    <property type="match status" value="1"/>
</dbReference>
<keyword evidence="6" id="KW-1185">Reference proteome</keyword>
<dbReference type="InterPro" id="IPR012318">
    <property type="entry name" value="HTH_CRP"/>
</dbReference>
<dbReference type="Pfam" id="PF00027">
    <property type="entry name" value="cNMP_binding"/>
    <property type="match status" value="1"/>
</dbReference>
<comment type="caution">
    <text evidence="5">The sequence shown here is derived from an EMBL/GenBank/DDBJ whole genome shotgun (WGS) entry which is preliminary data.</text>
</comment>
<evidence type="ECO:0000256" key="3">
    <source>
        <dbReference type="ARBA" id="ARBA00023163"/>
    </source>
</evidence>
<organism evidence="5 6">
    <name type="scientific">Sphingomonas arantia</name>
    <dbReference type="NCBI Taxonomy" id="1460676"/>
    <lineage>
        <taxon>Bacteria</taxon>
        <taxon>Pseudomonadati</taxon>
        <taxon>Pseudomonadota</taxon>
        <taxon>Alphaproteobacteria</taxon>
        <taxon>Sphingomonadales</taxon>
        <taxon>Sphingomonadaceae</taxon>
        <taxon>Sphingomonas</taxon>
    </lineage>
</organism>
<name>A0ABW4TVT9_9SPHN</name>
<dbReference type="InterPro" id="IPR050397">
    <property type="entry name" value="Env_Response_Regulators"/>
</dbReference>
<accession>A0ABW4TVT9</accession>
<keyword evidence="1" id="KW-0805">Transcription regulation</keyword>